<dbReference type="InterPro" id="IPR004089">
    <property type="entry name" value="MCPsignal_dom"/>
</dbReference>
<dbReference type="InterPro" id="IPR024478">
    <property type="entry name" value="HlyB_4HB_MCP"/>
</dbReference>
<evidence type="ECO:0000259" key="7">
    <source>
        <dbReference type="PROSITE" id="PS50111"/>
    </source>
</evidence>
<evidence type="ECO:0000259" key="8">
    <source>
        <dbReference type="PROSITE" id="PS50885"/>
    </source>
</evidence>
<dbReference type="EMBL" id="BAAALT010000058">
    <property type="protein sequence ID" value="GAA1800814.1"/>
    <property type="molecule type" value="Genomic_DNA"/>
</dbReference>
<dbReference type="CDD" id="cd06225">
    <property type="entry name" value="HAMP"/>
    <property type="match status" value="1"/>
</dbReference>
<dbReference type="PANTHER" id="PTHR32089">
    <property type="entry name" value="METHYL-ACCEPTING CHEMOTAXIS PROTEIN MCPB"/>
    <property type="match status" value="1"/>
</dbReference>
<evidence type="ECO:0000256" key="2">
    <source>
        <dbReference type="ARBA" id="ARBA00022989"/>
    </source>
</evidence>
<dbReference type="PRINTS" id="PR00260">
    <property type="entry name" value="CHEMTRNSDUCR"/>
</dbReference>
<keyword evidence="10" id="KW-1185">Reference proteome</keyword>
<dbReference type="InterPro" id="IPR004090">
    <property type="entry name" value="Chemotax_Me-accpt_rcpt"/>
</dbReference>
<dbReference type="Gene3D" id="1.10.287.950">
    <property type="entry name" value="Methyl-accepting chemotaxis protein"/>
    <property type="match status" value="1"/>
</dbReference>
<dbReference type="Pfam" id="PF00672">
    <property type="entry name" value="HAMP"/>
    <property type="match status" value="1"/>
</dbReference>
<evidence type="ECO:0000313" key="10">
    <source>
        <dbReference type="Proteomes" id="UP001500218"/>
    </source>
</evidence>
<organism evidence="9 10">
    <name type="scientific">Luedemannella flava</name>
    <dbReference type="NCBI Taxonomy" id="349316"/>
    <lineage>
        <taxon>Bacteria</taxon>
        <taxon>Bacillati</taxon>
        <taxon>Actinomycetota</taxon>
        <taxon>Actinomycetes</taxon>
        <taxon>Micromonosporales</taxon>
        <taxon>Micromonosporaceae</taxon>
        <taxon>Luedemannella</taxon>
    </lineage>
</organism>
<evidence type="ECO:0000256" key="6">
    <source>
        <dbReference type="SAM" id="Phobius"/>
    </source>
</evidence>
<protein>
    <recommendedName>
        <fullName evidence="11">Methyl-accepting chemotaxis protein</fullName>
    </recommendedName>
</protein>
<reference evidence="10" key="1">
    <citation type="journal article" date="2019" name="Int. J. Syst. Evol. Microbiol.">
        <title>The Global Catalogue of Microorganisms (GCM) 10K type strain sequencing project: providing services to taxonomists for standard genome sequencing and annotation.</title>
        <authorList>
            <consortium name="The Broad Institute Genomics Platform"/>
            <consortium name="The Broad Institute Genome Sequencing Center for Infectious Disease"/>
            <person name="Wu L."/>
            <person name="Ma J."/>
        </authorList>
    </citation>
    <scope>NUCLEOTIDE SEQUENCE [LARGE SCALE GENOMIC DNA]</scope>
    <source>
        <strain evidence="10">JCM 13250</strain>
    </source>
</reference>
<evidence type="ECO:0000256" key="4">
    <source>
        <dbReference type="ARBA" id="ARBA00029447"/>
    </source>
</evidence>
<dbReference type="SUPFAM" id="SSF58104">
    <property type="entry name" value="Methyl-accepting chemotaxis protein (MCP) signaling domain"/>
    <property type="match status" value="1"/>
</dbReference>
<dbReference type="PROSITE" id="PS50885">
    <property type="entry name" value="HAMP"/>
    <property type="match status" value="1"/>
</dbReference>
<dbReference type="Pfam" id="PF12729">
    <property type="entry name" value="4HB_MCP_1"/>
    <property type="match status" value="1"/>
</dbReference>
<proteinExistence type="inferred from homology"/>
<keyword evidence="3 5" id="KW-0807">Transducer</keyword>
<keyword evidence="6" id="KW-0472">Membrane</keyword>
<sequence length="537" mass="54722">MGTKAARVNVAAWFGRLTVRTQIMVALLLVALVAAGVGALSLTKLATLNHQIESLRNEQLESVNAVSKARAALAGMYQNLWSYAADPTGPGASHARAAINGDDEIIIEAIQDYREHTGNAAGAARADSFAAQWDAYRQVRDAFVFGAEAPAGVTVPADTEGFETLSLHLGSSIESMAQAERDAAKAAADAAAADYDTARTLLVGAIGVGLLIAVGFALLTSRRVGNSLRGMSRVLTSVADGDLTQTVPVDGGKDLNEIAVAVNRATASLRDTVGALATSANVLTETSVQLASVSDQVSVGAQQVSAQAERTASTADNVSVNVNTVAAASEEMSASIKEIASSAMEGTQVAAQAVDVANTTGQTVARLGESSQEIGNVVAAITAIAAQTNLLALNATIEAARAGDAGKGFAVVASEVKDLAQETARATEDISARVAAIQADTEGAISAIGEISEIIQRVNDFQLTISSAVEEQSATSAEMSRNVSAAASGAGVIAADVAQMTRAAQDSADASVNSRKAAADLADLAGQLEQLVGRFQV</sequence>
<dbReference type="PANTHER" id="PTHR32089:SF112">
    <property type="entry name" value="LYSOZYME-LIKE PROTEIN-RELATED"/>
    <property type="match status" value="1"/>
</dbReference>
<feature type="transmembrane region" description="Helical" evidence="6">
    <location>
        <begin position="23"/>
        <end position="42"/>
    </location>
</feature>
<feature type="domain" description="HAMP" evidence="8">
    <location>
        <begin position="222"/>
        <end position="274"/>
    </location>
</feature>
<dbReference type="Proteomes" id="UP001500218">
    <property type="component" value="Unassembled WGS sequence"/>
</dbReference>
<feature type="domain" description="Methyl-accepting transducer" evidence="7">
    <location>
        <begin position="279"/>
        <end position="522"/>
    </location>
</feature>
<dbReference type="InterPro" id="IPR003660">
    <property type="entry name" value="HAMP_dom"/>
</dbReference>
<dbReference type="SMART" id="SM00283">
    <property type="entry name" value="MA"/>
    <property type="match status" value="1"/>
</dbReference>
<dbReference type="PROSITE" id="PS50111">
    <property type="entry name" value="CHEMOTAXIS_TRANSDUC_2"/>
    <property type="match status" value="1"/>
</dbReference>
<gene>
    <name evidence="9" type="ORF">GCM10009682_23050</name>
</gene>
<evidence type="ECO:0000256" key="1">
    <source>
        <dbReference type="ARBA" id="ARBA00022692"/>
    </source>
</evidence>
<keyword evidence="2 6" id="KW-1133">Transmembrane helix</keyword>
<feature type="transmembrane region" description="Helical" evidence="6">
    <location>
        <begin position="201"/>
        <end position="219"/>
    </location>
</feature>
<name>A0ABP4Y7Q1_9ACTN</name>
<keyword evidence="1 6" id="KW-0812">Transmembrane</keyword>
<comment type="caution">
    <text evidence="9">The sequence shown here is derived from an EMBL/GenBank/DDBJ whole genome shotgun (WGS) entry which is preliminary data.</text>
</comment>
<dbReference type="SMART" id="SM00304">
    <property type="entry name" value="HAMP"/>
    <property type="match status" value="2"/>
</dbReference>
<evidence type="ECO:0008006" key="11">
    <source>
        <dbReference type="Google" id="ProtNLM"/>
    </source>
</evidence>
<comment type="similarity">
    <text evidence="4">Belongs to the methyl-accepting chemotaxis (MCP) protein family.</text>
</comment>
<evidence type="ECO:0000256" key="3">
    <source>
        <dbReference type="ARBA" id="ARBA00023224"/>
    </source>
</evidence>
<dbReference type="Pfam" id="PF00015">
    <property type="entry name" value="MCPsignal"/>
    <property type="match status" value="1"/>
</dbReference>
<accession>A0ABP4Y7Q1</accession>
<evidence type="ECO:0000256" key="5">
    <source>
        <dbReference type="PROSITE-ProRule" id="PRU00284"/>
    </source>
</evidence>
<evidence type="ECO:0000313" key="9">
    <source>
        <dbReference type="EMBL" id="GAA1800814.1"/>
    </source>
</evidence>